<evidence type="ECO:0000259" key="4">
    <source>
        <dbReference type="PROSITE" id="PS50043"/>
    </source>
</evidence>
<dbReference type="SUPFAM" id="SSF46894">
    <property type="entry name" value="C-terminal effector domain of the bipartite response regulators"/>
    <property type="match status" value="1"/>
</dbReference>
<dbReference type="eggNOG" id="COG2909">
    <property type="taxonomic scope" value="Bacteria"/>
</dbReference>
<dbReference type="InterPro" id="IPR000792">
    <property type="entry name" value="Tscrpt_reg_LuxR_C"/>
</dbReference>
<dbReference type="InterPro" id="IPR016032">
    <property type="entry name" value="Sig_transdc_resp-reg_C-effctor"/>
</dbReference>
<dbReference type="InterPro" id="IPR011990">
    <property type="entry name" value="TPR-like_helical_dom_sf"/>
</dbReference>
<keyword evidence="6" id="KW-1185">Reference proteome</keyword>
<evidence type="ECO:0000256" key="3">
    <source>
        <dbReference type="ARBA" id="ARBA00023163"/>
    </source>
</evidence>
<evidence type="ECO:0000256" key="1">
    <source>
        <dbReference type="ARBA" id="ARBA00023015"/>
    </source>
</evidence>
<proteinExistence type="predicted"/>
<keyword evidence="1" id="KW-0805">Transcription regulation</keyword>
<dbReference type="GO" id="GO:0003677">
    <property type="term" value="F:DNA binding"/>
    <property type="evidence" value="ECO:0007669"/>
    <property type="project" value="UniProtKB-KW"/>
</dbReference>
<dbReference type="SMART" id="SM00421">
    <property type="entry name" value="HTH_LUXR"/>
    <property type="match status" value="1"/>
</dbReference>
<dbReference type="PANTHER" id="PTHR44688:SF16">
    <property type="entry name" value="DNA-BINDING TRANSCRIPTIONAL ACTIVATOR DEVR_DOSR"/>
    <property type="match status" value="1"/>
</dbReference>
<evidence type="ECO:0000313" key="6">
    <source>
        <dbReference type="Proteomes" id="UP000000366"/>
    </source>
</evidence>
<dbReference type="KEGG" id="mpt:Mpe_A0763"/>
<dbReference type="STRING" id="420662.Mpe_A0763"/>
<protein>
    <submittedName>
        <fullName evidence="5">ATP-dependent transcriptional regulator-like protein protein</fullName>
    </submittedName>
</protein>
<sequence length="919" mass="97966">MALRAAAACRLPRIGQPSALLRWPLPPPLSLLSMDNTRNASAAPASSKHRIPRARRDVVPRPALLAPVLEQAADARLVLVQAPAGFGKTTLLVQLAAALATAASGAQVVWVSLDAEDNDANRLFAALFGALAPLDLPWAVPPATVLAQLQDASPAARTALGLLTDALGVRPESRIALVLDDLHHVTDAAALQLLDTLIARAPPELCLLIGSRTAPPLSLARWRAGGELVELGLEDLRFDLGAAQALCRLRGLQAPSDAALQAALARTHGWVAGLHLLLGSARAGTGSLPALAGPAAHRHLFDYFAQEVLAGLPPPLQQFVLYGSVLPELSPALCQAVTGRDDARAVLDDLFGRQLFLSALDDTVPVLRFHDLFRDFLRGELERREPGHAAALHALAAAAETRAERAVPHWLAAGRWAEALAALRQMADGLLAVGGTHRLERWLDQLPLAWREAQADAALLRGLCAWSRWDWGLARDEFQRSHDAYAQQGRPRDRYVALGMLGACHNALGELDRAEAVLADAADAPLPPALQVAFDSLQAWHGVARGDGAAVLTGLAAMADNAARAPEARYPNIVDMSYGHFTGLPGTRPLMERLGRLCRADQPGGEVQVPALHAWLAFWHGEPGTAREALHELLQRQRQLPGDTMLGIGALHLHSLHLAAQGHTAEALAAIAQVPALMTPGFSRGWRRTYAHVQARLHWRAGDADGLAALLPDLSRPRSAREWPVLDTGAPLLQGQHALLCGELAAARAHLERAALLQAGARLPAFMGDARCALALCRAAQGEPEAAAAALDDLLCEAVQDDGLGSLLLEPPARLQALWQALAPRLRCPAAAQARLRGRLAAWLAEGPRAAVADAAPPDDPLSAREREVMALLAEGQSNKLIARALGLSLHTVKRHVANILTKLALDSRTQAAAYWHRR</sequence>
<dbReference type="CDD" id="cd06170">
    <property type="entry name" value="LuxR_C_like"/>
    <property type="match status" value="1"/>
</dbReference>
<dbReference type="AlphaFoldDB" id="A2SDT6"/>
<dbReference type="InterPro" id="IPR036388">
    <property type="entry name" value="WH-like_DNA-bd_sf"/>
</dbReference>
<gene>
    <name evidence="5" type="ordered locus">Mpe_A0763</name>
</gene>
<dbReference type="SUPFAM" id="SSF52540">
    <property type="entry name" value="P-loop containing nucleoside triphosphate hydrolases"/>
    <property type="match status" value="1"/>
</dbReference>
<keyword evidence="2" id="KW-0238">DNA-binding</keyword>
<dbReference type="Gene3D" id="1.25.40.10">
    <property type="entry name" value="Tetratricopeptide repeat domain"/>
    <property type="match status" value="1"/>
</dbReference>
<feature type="domain" description="HTH luxR-type" evidence="4">
    <location>
        <begin position="855"/>
        <end position="919"/>
    </location>
</feature>
<dbReference type="Pfam" id="PF00196">
    <property type="entry name" value="GerE"/>
    <property type="match status" value="1"/>
</dbReference>
<evidence type="ECO:0000313" key="5">
    <source>
        <dbReference type="EMBL" id="ABM93725.1"/>
    </source>
</evidence>
<keyword evidence="3" id="KW-0804">Transcription</keyword>
<dbReference type="Proteomes" id="UP000000366">
    <property type="component" value="Chromosome"/>
</dbReference>
<dbReference type="Gene3D" id="1.10.10.10">
    <property type="entry name" value="Winged helix-like DNA-binding domain superfamily/Winged helix DNA-binding domain"/>
    <property type="match status" value="1"/>
</dbReference>
<dbReference type="HOGENOM" id="CLU_006325_2_0_4"/>
<dbReference type="PRINTS" id="PR00038">
    <property type="entry name" value="HTHLUXR"/>
</dbReference>
<dbReference type="PROSITE" id="PS00622">
    <property type="entry name" value="HTH_LUXR_1"/>
    <property type="match status" value="1"/>
</dbReference>
<accession>A2SDT6</accession>
<dbReference type="Pfam" id="PF25873">
    <property type="entry name" value="WHD_MalT"/>
    <property type="match status" value="1"/>
</dbReference>
<dbReference type="GO" id="GO:0006355">
    <property type="term" value="P:regulation of DNA-templated transcription"/>
    <property type="evidence" value="ECO:0007669"/>
    <property type="project" value="InterPro"/>
</dbReference>
<reference evidence="5 6" key="1">
    <citation type="journal article" date="2007" name="J. Bacteriol.">
        <title>Whole-genome analysis of the methyl tert-butyl ether-degrading beta-proteobacterium Methylibium petroleiphilum PM1.</title>
        <authorList>
            <person name="Kane S.R."/>
            <person name="Chakicherla A.Y."/>
            <person name="Chain P.S.G."/>
            <person name="Schmidt R."/>
            <person name="Shin M.W."/>
            <person name="Legler T.C."/>
            <person name="Scow K.M."/>
            <person name="Larimer F.W."/>
            <person name="Lucas S.M."/>
            <person name="Richardson P.M."/>
            <person name="Hristova K.R."/>
        </authorList>
    </citation>
    <scope>NUCLEOTIDE SEQUENCE [LARGE SCALE GENOMIC DNA]</scope>
    <source>
        <strain evidence="6">ATCC BAA-1232 / LMG 22953 / PM1</strain>
    </source>
</reference>
<name>A2SDT6_METPP</name>
<organism evidence="5 6">
    <name type="scientific">Methylibium petroleiphilum (strain ATCC BAA-1232 / LMG 22953 / PM1)</name>
    <dbReference type="NCBI Taxonomy" id="420662"/>
    <lineage>
        <taxon>Bacteria</taxon>
        <taxon>Pseudomonadati</taxon>
        <taxon>Pseudomonadota</taxon>
        <taxon>Betaproteobacteria</taxon>
        <taxon>Burkholderiales</taxon>
        <taxon>Sphaerotilaceae</taxon>
        <taxon>Methylibium</taxon>
    </lineage>
</organism>
<dbReference type="InterPro" id="IPR027417">
    <property type="entry name" value="P-loop_NTPase"/>
</dbReference>
<evidence type="ECO:0000256" key="2">
    <source>
        <dbReference type="ARBA" id="ARBA00023125"/>
    </source>
</evidence>
<dbReference type="Gene3D" id="3.40.50.300">
    <property type="entry name" value="P-loop containing nucleotide triphosphate hydrolases"/>
    <property type="match status" value="1"/>
</dbReference>
<dbReference type="PROSITE" id="PS50043">
    <property type="entry name" value="HTH_LUXR_2"/>
    <property type="match status" value="1"/>
</dbReference>
<dbReference type="InterPro" id="IPR059106">
    <property type="entry name" value="WHD_MalT"/>
</dbReference>
<dbReference type="PANTHER" id="PTHR44688">
    <property type="entry name" value="DNA-BINDING TRANSCRIPTIONAL ACTIVATOR DEVR_DOSR"/>
    <property type="match status" value="1"/>
</dbReference>
<dbReference type="EMBL" id="CP000555">
    <property type="protein sequence ID" value="ABM93725.1"/>
    <property type="molecule type" value="Genomic_DNA"/>
</dbReference>